<organism evidence="2 3">
    <name type="scientific">Agaribacillus aureus</name>
    <dbReference type="NCBI Taxonomy" id="3051825"/>
    <lineage>
        <taxon>Bacteria</taxon>
        <taxon>Pseudomonadati</taxon>
        <taxon>Bacteroidota</taxon>
        <taxon>Cytophagia</taxon>
        <taxon>Cytophagales</taxon>
        <taxon>Splendidivirgaceae</taxon>
        <taxon>Agaribacillus</taxon>
    </lineage>
</organism>
<dbReference type="EMBL" id="JAUJEB010000001">
    <property type="protein sequence ID" value="MDN5210766.1"/>
    <property type="molecule type" value="Genomic_DNA"/>
</dbReference>
<feature type="chain" id="PRO_5045408811" evidence="1">
    <location>
        <begin position="19"/>
        <end position="354"/>
    </location>
</feature>
<keyword evidence="1" id="KW-0732">Signal</keyword>
<reference evidence="2" key="1">
    <citation type="submission" date="2023-06" db="EMBL/GenBank/DDBJ databases">
        <title>Genomic of Agaribacillus aureum.</title>
        <authorList>
            <person name="Wang G."/>
        </authorList>
    </citation>
    <scope>NUCLEOTIDE SEQUENCE</scope>
    <source>
        <strain evidence="2">BMA12</strain>
    </source>
</reference>
<protein>
    <submittedName>
        <fullName evidence="2">Uncharacterized protein</fullName>
    </submittedName>
</protein>
<dbReference type="RefSeq" id="WP_346756107.1">
    <property type="nucleotide sequence ID" value="NZ_JAUJEB010000001.1"/>
</dbReference>
<feature type="signal peptide" evidence="1">
    <location>
        <begin position="1"/>
        <end position="18"/>
    </location>
</feature>
<dbReference type="Proteomes" id="UP001172083">
    <property type="component" value="Unassembled WGS sequence"/>
</dbReference>
<accession>A0ABT8L0H0</accession>
<name>A0ABT8L0H0_9BACT</name>
<comment type="caution">
    <text evidence="2">The sequence shown here is derived from an EMBL/GenBank/DDBJ whole genome shotgun (WGS) entry which is preliminary data.</text>
</comment>
<keyword evidence="3" id="KW-1185">Reference proteome</keyword>
<dbReference type="SUPFAM" id="SSF51126">
    <property type="entry name" value="Pectin lyase-like"/>
    <property type="match status" value="1"/>
</dbReference>
<sequence length="354" mass="39413">MRLIYWSIGLMFSSCCIAQNSKLVPVNDIETLRRSYTGEIKWEQQSKTVTFLTSGKIYFRNRNNFKNIYWGVPEDVQKIVIEKNVTVNGHFHVRNNLTIEGMDRETSKVFGTSVQHLLRNNNLDKNGGSPPYSAFYASGDLELNIANLTSINPVGFHFTGKNGAKIHLSEVNALDNRGGSHNHSDGISAAAGSTVKNCYFATGDDVIKVYADILVENTEIHMIQNSVPIQFGWGNYGSNAKGTFKNLTITGSKGRKSTGNAIIDARKGFYTKEILIDGFVVNNRNATLFDFWNEGVNGKSGGGMVKVNIKNASIAIGQFRKYWNMDTHIIICDKIFTAKNTETHISCREDLKSK</sequence>
<dbReference type="InterPro" id="IPR012334">
    <property type="entry name" value="Pectin_lyas_fold"/>
</dbReference>
<evidence type="ECO:0000313" key="2">
    <source>
        <dbReference type="EMBL" id="MDN5210766.1"/>
    </source>
</evidence>
<proteinExistence type="predicted"/>
<gene>
    <name evidence="2" type="ORF">QQ020_01865</name>
</gene>
<dbReference type="Gene3D" id="2.160.20.10">
    <property type="entry name" value="Single-stranded right-handed beta-helix, Pectin lyase-like"/>
    <property type="match status" value="1"/>
</dbReference>
<dbReference type="InterPro" id="IPR011050">
    <property type="entry name" value="Pectin_lyase_fold/virulence"/>
</dbReference>
<dbReference type="PROSITE" id="PS51257">
    <property type="entry name" value="PROKAR_LIPOPROTEIN"/>
    <property type="match status" value="1"/>
</dbReference>
<evidence type="ECO:0000256" key="1">
    <source>
        <dbReference type="SAM" id="SignalP"/>
    </source>
</evidence>
<evidence type="ECO:0000313" key="3">
    <source>
        <dbReference type="Proteomes" id="UP001172083"/>
    </source>
</evidence>